<evidence type="ECO:0000256" key="1">
    <source>
        <dbReference type="ARBA" id="ARBA00023002"/>
    </source>
</evidence>
<dbReference type="Pfam" id="PF01266">
    <property type="entry name" value="DAO"/>
    <property type="match status" value="1"/>
</dbReference>
<dbReference type="InterPro" id="IPR006076">
    <property type="entry name" value="FAD-dep_OxRdtase"/>
</dbReference>
<evidence type="ECO:0000313" key="3">
    <source>
        <dbReference type="EMBL" id="ABV98002.1"/>
    </source>
</evidence>
<evidence type="ECO:0000259" key="2">
    <source>
        <dbReference type="Pfam" id="PF01266"/>
    </source>
</evidence>
<dbReference type="GO" id="GO:0016491">
    <property type="term" value="F:oxidoreductase activity"/>
    <property type="evidence" value="ECO:0007669"/>
    <property type="project" value="UniProtKB-KW"/>
</dbReference>
<dbReference type="AlphaFoldDB" id="A8M0J2"/>
<reference evidence="3" key="1">
    <citation type="submission" date="2007-10" db="EMBL/GenBank/DDBJ databases">
        <title>Complete sequence of Salinispora arenicola CNS-205.</title>
        <authorList>
            <consortium name="US DOE Joint Genome Institute"/>
            <person name="Copeland A."/>
            <person name="Lucas S."/>
            <person name="Lapidus A."/>
            <person name="Barry K."/>
            <person name="Glavina del Rio T."/>
            <person name="Dalin E."/>
            <person name="Tice H."/>
            <person name="Pitluck S."/>
            <person name="Foster B."/>
            <person name="Schmutz J."/>
            <person name="Larimer F."/>
            <person name="Land M."/>
            <person name="Hauser L."/>
            <person name="Kyrpides N."/>
            <person name="Ivanova N."/>
            <person name="Jensen P.R."/>
            <person name="Moore B.S."/>
            <person name="Penn K."/>
            <person name="Jenkins C."/>
            <person name="Udwary D."/>
            <person name="Xiang L."/>
            <person name="Gontang E."/>
            <person name="Richardson P."/>
        </authorList>
    </citation>
    <scope>NUCLEOTIDE SEQUENCE [LARGE SCALE GENOMIC DNA]</scope>
    <source>
        <strain evidence="3">CNS-205</strain>
    </source>
</reference>
<dbReference type="eggNOG" id="COG0665">
    <property type="taxonomic scope" value="Bacteria"/>
</dbReference>
<dbReference type="SUPFAM" id="SSF51905">
    <property type="entry name" value="FAD/NAD(P)-binding domain"/>
    <property type="match status" value="1"/>
</dbReference>
<dbReference type="STRING" id="391037.Sare_2137"/>
<feature type="domain" description="FAD dependent oxidoreductase" evidence="2">
    <location>
        <begin position="4"/>
        <end position="336"/>
    </location>
</feature>
<dbReference type="HOGENOM" id="CLU_796482_0_0_11"/>
<dbReference type="InterPro" id="IPR036188">
    <property type="entry name" value="FAD/NAD-bd_sf"/>
</dbReference>
<dbReference type="PANTHER" id="PTHR13847">
    <property type="entry name" value="SARCOSINE DEHYDROGENASE-RELATED"/>
    <property type="match status" value="1"/>
</dbReference>
<dbReference type="EMBL" id="CP000850">
    <property type="protein sequence ID" value="ABV98002.1"/>
    <property type="molecule type" value="Genomic_DNA"/>
</dbReference>
<dbReference type="OrthoDB" id="9806452at2"/>
<protein>
    <submittedName>
        <fullName evidence="3">FAD dependent oxidoreductase</fullName>
    </submittedName>
</protein>
<dbReference type="PANTHER" id="PTHR13847:SF287">
    <property type="entry name" value="FAD-DEPENDENT OXIDOREDUCTASE DOMAIN-CONTAINING PROTEIN 1"/>
    <property type="match status" value="1"/>
</dbReference>
<keyword evidence="1" id="KW-0560">Oxidoreductase</keyword>
<gene>
    <name evidence="3" type="ordered locus">Sare_2137</name>
</gene>
<dbReference type="KEGG" id="saq:Sare_2137"/>
<organism evidence="3">
    <name type="scientific">Salinispora arenicola (strain CNS-205)</name>
    <dbReference type="NCBI Taxonomy" id="391037"/>
    <lineage>
        <taxon>Bacteria</taxon>
        <taxon>Bacillati</taxon>
        <taxon>Actinomycetota</taxon>
        <taxon>Actinomycetes</taxon>
        <taxon>Micromonosporales</taxon>
        <taxon>Micromonosporaceae</taxon>
        <taxon>Salinispora</taxon>
    </lineage>
</organism>
<accession>A8M0J2</accession>
<proteinExistence type="predicted"/>
<dbReference type="Gene3D" id="3.30.9.10">
    <property type="entry name" value="D-Amino Acid Oxidase, subunit A, domain 2"/>
    <property type="match status" value="1"/>
</dbReference>
<dbReference type="Gene3D" id="3.50.50.60">
    <property type="entry name" value="FAD/NAD(P)-binding domain"/>
    <property type="match status" value="1"/>
</dbReference>
<dbReference type="PATRIC" id="fig|391037.6.peg.2161"/>
<name>A8M0J2_SALAI</name>
<dbReference type="GO" id="GO:0005737">
    <property type="term" value="C:cytoplasm"/>
    <property type="evidence" value="ECO:0007669"/>
    <property type="project" value="TreeGrafter"/>
</dbReference>
<sequence>MTMRITVVGAGLAGVLLGWRLRGLRPDVQLTLVTGPPRPDATGSSGGLVRAFEPAPSNAELAAESMAELVASPVLRRWSAYREIGSTYLLRGVADAGALRRVENVLPGSVALLDQPALTSGLPFRQLDRDVVGVAERRAGFLSPRRLRDRVLADLRRGGARFHAAPARRIAPDGSVHTGDGSTVAGDVTVVAAGAWTPALLTASGLPASGLRTKQIQYTRFTVDLPGFGAFVDETTGLYGRPAGTGTFLFGLPCDNWNESPEALALDRALVTRVARRVRRQFGVDPVVGDSTASLDCYVDEGGLRLRPAGATGHIYTFTGGSGGAAKTALAASRRAALALRA</sequence>